<proteinExistence type="predicted"/>
<comment type="caution">
    <text evidence="1">The sequence shown here is derived from an EMBL/GenBank/DDBJ whole genome shotgun (WGS) entry which is preliminary data.</text>
</comment>
<gene>
    <name evidence="1" type="ORF">LCGC14_2498200</name>
</gene>
<dbReference type="AlphaFoldDB" id="A0A0F9B3E5"/>
<dbReference type="EMBL" id="LAZR01039769">
    <property type="protein sequence ID" value="KKL16180.1"/>
    <property type="molecule type" value="Genomic_DNA"/>
</dbReference>
<protein>
    <submittedName>
        <fullName evidence="1">Uncharacterized protein</fullName>
    </submittedName>
</protein>
<name>A0A0F9B3E5_9ZZZZ</name>
<accession>A0A0F9B3E5</accession>
<evidence type="ECO:0000313" key="1">
    <source>
        <dbReference type="EMBL" id="KKL16180.1"/>
    </source>
</evidence>
<feature type="non-terminal residue" evidence="1">
    <location>
        <position position="1"/>
    </location>
</feature>
<reference evidence="1" key="1">
    <citation type="journal article" date="2015" name="Nature">
        <title>Complex archaea that bridge the gap between prokaryotes and eukaryotes.</title>
        <authorList>
            <person name="Spang A."/>
            <person name="Saw J.H."/>
            <person name="Jorgensen S.L."/>
            <person name="Zaremba-Niedzwiedzka K."/>
            <person name="Martijn J."/>
            <person name="Lind A.E."/>
            <person name="van Eijk R."/>
            <person name="Schleper C."/>
            <person name="Guy L."/>
            <person name="Ettema T.J."/>
        </authorList>
    </citation>
    <scope>NUCLEOTIDE SEQUENCE</scope>
</reference>
<organism evidence="1">
    <name type="scientific">marine sediment metagenome</name>
    <dbReference type="NCBI Taxonomy" id="412755"/>
    <lineage>
        <taxon>unclassified sequences</taxon>
        <taxon>metagenomes</taxon>
        <taxon>ecological metagenomes</taxon>
    </lineage>
</organism>
<sequence length="55" mass="6272">EYLAELHSIKDDGGSTEVKHSKFLSASRIAKRCNESEFFEAARIIFVTQKAERVQ</sequence>